<evidence type="ECO:0000313" key="1">
    <source>
        <dbReference type="EMBL" id="SFU94760.1"/>
    </source>
</evidence>
<dbReference type="STRING" id="392015.SAMN05421543_1152"/>
<organism evidence="1 2">
    <name type="scientific">Alicyclobacillus macrosporangiidus</name>
    <dbReference type="NCBI Taxonomy" id="392015"/>
    <lineage>
        <taxon>Bacteria</taxon>
        <taxon>Bacillati</taxon>
        <taxon>Bacillota</taxon>
        <taxon>Bacilli</taxon>
        <taxon>Bacillales</taxon>
        <taxon>Alicyclobacillaceae</taxon>
        <taxon>Alicyclobacillus</taxon>
    </lineage>
</organism>
<protein>
    <submittedName>
        <fullName evidence="1">Uncharacterized protein</fullName>
    </submittedName>
</protein>
<accession>A0A1I7KBK8</accession>
<gene>
    <name evidence="1" type="ORF">SAMN05421543_1152</name>
</gene>
<dbReference type="EMBL" id="FPBV01000015">
    <property type="protein sequence ID" value="SFU94760.1"/>
    <property type="molecule type" value="Genomic_DNA"/>
</dbReference>
<reference evidence="2" key="1">
    <citation type="submission" date="2016-10" db="EMBL/GenBank/DDBJ databases">
        <authorList>
            <person name="Varghese N."/>
        </authorList>
    </citation>
    <scope>NUCLEOTIDE SEQUENCE [LARGE SCALE GENOMIC DNA]</scope>
    <source>
        <strain evidence="2">DSM 17980</strain>
    </source>
</reference>
<name>A0A1I7KBK8_9BACL</name>
<proteinExistence type="predicted"/>
<keyword evidence="2" id="KW-1185">Reference proteome</keyword>
<dbReference type="Proteomes" id="UP000183508">
    <property type="component" value="Unassembled WGS sequence"/>
</dbReference>
<sequence>MLTPEQVKNGPRTPQAYAETIHTLADALREAVGALEDIAIGKYNNFNGQREFAAEVLSSIESKVSREWLSGQDGLMHDVDA</sequence>
<evidence type="ECO:0000313" key="2">
    <source>
        <dbReference type="Proteomes" id="UP000183508"/>
    </source>
</evidence>
<dbReference type="RefSeq" id="WP_074953861.1">
    <property type="nucleotide sequence ID" value="NZ_FPBV01000015.1"/>
</dbReference>
<dbReference type="AlphaFoldDB" id="A0A1I7KBK8"/>